<evidence type="ECO:0000313" key="1">
    <source>
        <dbReference type="EMBL" id="QNX09770.1"/>
    </source>
</evidence>
<evidence type="ECO:0000313" key="2">
    <source>
        <dbReference type="Proteomes" id="UP000516745"/>
    </source>
</evidence>
<accession>A0A7H2Q3T7</accession>
<reference evidence="1 2" key="2">
    <citation type="submission" date="2020-09" db="EMBL/GenBank/DDBJ databases">
        <authorList>
            <person name="Chen F.-J."/>
            <person name="Lee Y.-T."/>
        </authorList>
    </citation>
    <scope>NUCLEOTIDE SEQUENCE [LARGE SCALE GENOMIC DNA]</scope>
    <source>
        <strain evidence="1 2">AS72</strain>
    </source>
</reference>
<proteinExistence type="predicted"/>
<protein>
    <submittedName>
        <fullName evidence="1">Uncharacterized protein</fullName>
    </submittedName>
</protein>
<dbReference type="AlphaFoldDB" id="A0A7H2Q3T7"/>
<gene>
    <name evidence="1" type="ORF">IC795_06310</name>
</gene>
<reference evidence="2" key="1">
    <citation type="submission" date="2020-09" db="EMBL/GenBank/DDBJ databases">
        <title>Clinical and molecular characterization of Acinetobacter seifertii in Taiwan.</title>
        <authorList>
            <person name="Li L.-H."/>
            <person name="Yang Y.-S."/>
            <person name="Sun J.-R."/>
            <person name="Huang T.-W."/>
            <person name="Huang W.-C."/>
            <person name="Wang Y.-C."/>
            <person name="Kuo T.-H."/>
            <person name="Kuo S.-C."/>
            <person name="Chen T.-L."/>
        </authorList>
    </citation>
    <scope>NUCLEOTIDE SEQUENCE [LARGE SCALE GENOMIC DNA]</scope>
    <source>
        <strain evidence="2">AS72</strain>
    </source>
</reference>
<dbReference type="Proteomes" id="UP000516745">
    <property type="component" value="Chromosome"/>
</dbReference>
<name>A0A7H2Q3T7_9GAMM</name>
<organism evidence="1 2">
    <name type="scientific">Acinetobacter seifertii</name>
    <dbReference type="NCBI Taxonomy" id="1530123"/>
    <lineage>
        <taxon>Bacteria</taxon>
        <taxon>Pseudomonadati</taxon>
        <taxon>Pseudomonadota</taxon>
        <taxon>Gammaproteobacteria</taxon>
        <taxon>Moraxellales</taxon>
        <taxon>Moraxellaceae</taxon>
        <taxon>Acinetobacter</taxon>
        <taxon>Acinetobacter calcoaceticus/baumannii complex</taxon>
    </lineage>
</organism>
<sequence length="153" mass="17952">MSRIKLYSLLGTEEYECSNELVLKVDSTLKNIYEIYSYFGKEIYNQYRYINTILPENTSYFGASPDGFSDCLTEFLHQLINSDSLRIEIVSKGEGISDNDIYIFLYILFSNMVNYNCESKLRVFVSKEILDIYLKESKRLLDLNSEPEDFVIY</sequence>
<dbReference type="EMBL" id="CP061565">
    <property type="protein sequence ID" value="QNX09770.1"/>
    <property type="molecule type" value="Genomic_DNA"/>
</dbReference>